<dbReference type="EMBL" id="JBAMIC010000001">
    <property type="protein sequence ID" value="KAK7116855.1"/>
    <property type="molecule type" value="Genomic_DNA"/>
</dbReference>
<dbReference type="InterPro" id="IPR002347">
    <property type="entry name" value="SDR_fam"/>
</dbReference>
<evidence type="ECO:0000256" key="10">
    <source>
        <dbReference type="ARBA" id="ARBA00047672"/>
    </source>
</evidence>
<feature type="compositionally biased region" description="Polar residues" evidence="23">
    <location>
        <begin position="266"/>
        <end position="278"/>
    </location>
</feature>
<evidence type="ECO:0000256" key="14">
    <source>
        <dbReference type="ARBA" id="ARBA00048170"/>
    </source>
</evidence>
<evidence type="ECO:0000256" key="8">
    <source>
        <dbReference type="ARBA" id="ARBA00045705"/>
    </source>
</evidence>
<evidence type="ECO:0000256" key="16">
    <source>
        <dbReference type="ARBA" id="ARBA00048535"/>
    </source>
</evidence>
<dbReference type="FunFam" id="3.40.50.720:FF:000149">
    <property type="entry name" value="15-hydroxyprostaglandin dehydrogenase [NAD(+)]"/>
    <property type="match status" value="1"/>
</dbReference>
<dbReference type="AlphaFoldDB" id="A0AAN9GS58"/>
<evidence type="ECO:0000313" key="25">
    <source>
        <dbReference type="Proteomes" id="UP001374579"/>
    </source>
</evidence>
<evidence type="ECO:0000256" key="13">
    <source>
        <dbReference type="ARBA" id="ARBA00048144"/>
    </source>
</evidence>
<evidence type="ECO:0000256" key="21">
    <source>
        <dbReference type="ARBA" id="ARBA00049188"/>
    </source>
</evidence>
<dbReference type="GO" id="GO:0005737">
    <property type="term" value="C:cytoplasm"/>
    <property type="evidence" value="ECO:0007669"/>
    <property type="project" value="TreeGrafter"/>
</dbReference>
<name>A0AAN9GS58_9CAEN</name>
<comment type="catalytic activity">
    <reaction evidence="9">
        <text>prostaglandin E1 + NAD(+) = 15-oxoprostaglandin E1 + NADH + H(+)</text>
        <dbReference type="Rhea" id="RHEA:16477"/>
        <dbReference type="ChEBI" id="CHEBI:15378"/>
        <dbReference type="ChEBI" id="CHEBI:57397"/>
        <dbReference type="ChEBI" id="CHEBI:57401"/>
        <dbReference type="ChEBI" id="CHEBI:57540"/>
        <dbReference type="ChEBI" id="CHEBI:57945"/>
    </reaction>
    <physiologicalReaction direction="left-to-right" evidence="9">
        <dbReference type="Rhea" id="RHEA:16478"/>
    </physiologicalReaction>
</comment>
<dbReference type="InterPro" id="IPR020904">
    <property type="entry name" value="Sc_DH/Rdtase_CS"/>
</dbReference>
<comment type="caution">
    <text evidence="24">The sequence shown here is derived from an EMBL/GenBank/DDBJ whole genome shotgun (WGS) entry which is preliminary data.</text>
</comment>
<comment type="similarity">
    <text evidence="1 22">Belongs to the short-chain dehydrogenases/reductases (SDR) family.</text>
</comment>
<dbReference type="Proteomes" id="UP001374579">
    <property type="component" value="Unassembled WGS sequence"/>
</dbReference>
<comment type="catalytic activity">
    <reaction evidence="16">
        <text>lipoxin A4 + NAD(+) = 15-oxo-(5S,6R)-dihydroxy-(7E,9E,11Z,13E)-eicosatetraenoate + NADH + H(+)</text>
        <dbReference type="Rhea" id="RHEA:41572"/>
        <dbReference type="ChEBI" id="CHEBI:15378"/>
        <dbReference type="ChEBI" id="CHEBI:57540"/>
        <dbReference type="ChEBI" id="CHEBI:57945"/>
        <dbReference type="ChEBI" id="CHEBI:67026"/>
        <dbReference type="ChEBI" id="CHEBI:78311"/>
    </reaction>
    <physiologicalReaction direction="left-to-right" evidence="16">
        <dbReference type="Rhea" id="RHEA:41573"/>
    </physiologicalReaction>
</comment>
<evidence type="ECO:0000256" key="15">
    <source>
        <dbReference type="ARBA" id="ARBA00048393"/>
    </source>
</evidence>
<dbReference type="Pfam" id="PF00106">
    <property type="entry name" value="adh_short"/>
    <property type="match status" value="1"/>
</dbReference>
<dbReference type="PANTHER" id="PTHR44229:SF4">
    <property type="entry name" value="15-HYDROXYPROSTAGLANDIN DEHYDROGENASE [NAD(+)]"/>
    <property type="match status" value="1"/>
</dbReference>
<evidence type="ECO:0000256" key="4">
    <source>
        <dbReference type="ARBA" id="ARBA00039060"/>
    </source>
</evidence>
<keyword evidence="2" id="KW-0560">Oxidoreductase</keyword>
<dbReference type="Gene3D" id="3.40.50.720">
    <property type="entry name" value="NAD(P)-binding Rossmann-like Domain"/>
    <property type="match status" value="1"/>
</dbReference>
<dbReference type="EC" id="1.1.1.141" evidence="3"/>
<comment type="catalytic activity">
    <reaction evidence="21">
        <text>resolvin E1 + NAD(+) = 18-oxo-resolvin E1 + NADH + H(+)</text>
        <dbReference type="Rhea" id="RHEA:49244"/>
        <dbReference type="ChEBI" id="CHEBI:15378"/>
        <dbReference type="ChEBI" id="CHEBI:57540"/>
        <dbReference type="ChEBI" id="CHEBI:57945"/>
        <dbReference type="ChEBI" id="CHEBI:91000"/>
        <dbReference type="ChEBI" id="CHEBI:91001"/>
    </reaction>
    <physiologicalReaction direction="left-to-right" evidence="21">
        <dbReference type="Rhea" id="RHEA:49245"/>
    </physiologicalReaction>
</comment>
<evidence type="ECO:0000256" key="3">
    <source>
        <dbReference type="ARBA" id="ARBA00038968"/>
    </source>
</evidence>
<comment type="catalytic activity">
    <reaction evidence="20">
        <text>(15S)-hydroxy-(5Z,8Z,11Z,13E)-eicosatetraenoate + NAD(+) = 15-oxo-(5Z,8Z,11Z,13E)-eicosatetraenoate + NADH + H(+)</text>
        <dbReference type="Rhea" id="RHEA:23260"/>
        <dbReference type="ChEBI" id="CHEBI:15378"/>
        <dbReference type="ChEBI" id="CHEBI:57409"/>
        <dbReference type="ChEBI" id="CHEBI:57410"/>
        <dbReference type="ChEBI" id="CHEBI:57540"/>
        <dbReference type="ChEBI" id="CHEBI:57945"/>
        <dbReference type="EC" id="1.1.1.232"/>
    </reaction>
    <physiologicalReaction direction="left-to-right" evidence="20">
        <dbReference type="Rhea" id="RHEA:23261"/>
    </physiologicalReaction>
</comment>
<dbReference type="PRINTS" id="PR00080">
    <property type="entry name" value="SDRFAMILY"/>
</dbReference>
<accession>A0AAN9GS58</accession>
<feature type="region of interest" description="Disordered" evidence="23">
    <location>
        <begin position="258"/>
        <end position="278"/>
    </location>
</feature>
<dbReference type="SUPFAM" id="SSF51735">
    <property type="entry name" value="NAD(P)-binding Rossmann-fold domains"/>
    <property type="match status" value="1"/>
</dbReference>
<evidence type="ECO:0000256" key="19">
    <source>
        <dbReference type="ARBA" id="ARBA00048921"/>
    </source>
</evidence>
<gene>
    <name evidence="24" type="ORF">V1264_002463</name>
</gene>
<comment type="catalytic activity">
    <reaction evidence="13">
        <text>(11R)-hydroxy-(5Z,8Z,12E,14Z)-eicosatetraenoate + NAD(+) = 11-oxo-(5Z,8Z,12E,14Z)-eicosatetraenoate + NADH + H(+)</text>
        <dbReference type="Rhea" id="RHEA:48640"/>
        <dbReference type="ChEBI" id="CHEBI:15378"/>
        <dbReference type="ChEBI" id="CHEBI:57540"/>
        <dbReference type="ChEBI" id="CHEBI:57945"/>
        <dbReference type="ChEBI" id="CHEBI:78836"/>
        <dbReference type="ChEBI" id="CHEBI:90697"/>
    </reaction>
    <physiologicalReaction direction="left-to-right" evidence="13">
        <dbReference type="Rhea" id="RHEA:48641"/>
    </physiologicalReaction>
</comment>
<comment type="catalytic activity">
    <reaction evidence="18">
        <text>prostaglandin E2 + NAD(+) = 15-oxoprostaglandin E2 + NADH + H(+)</text>
        <dbReference type="Rhea" id="RHEA:11876"/>
        <dbReference type="ChEBI" id="CHEBI:15378"/>
        <dbReference type="ChEBI" id="CHEBI:57400"/>
        <dbReference type="ChEBI" id="CHEBI:57540"/>
        <dbReference type="ChEBI" id="CHEBI:57945"/>
        <dbReference type="ChEBI" id="CHEBI:606564"/>
        <dbReference type="EC" id="1.1.1.141"/>
    </reaction>
    <physiologicalReaction direction="left-to-right" evidence="18">
        <dbReference type="Rhea" id="RHEA:11877"/>
    </physiologicalReaction>
</comment>
<reference evidence="24 25" key="1">
    <citation type="submission" date="2024-02" db="EMBL/GenBank/DDBJ databases">
        <title>Chromosome-scale genome assembly of the rough periwinkle Littorina saxatilis.</title>
        <authorList>
            <person name="De Jode A."/>
            <person name="Faria R."/>
            <person name="Formenti G."/>
            <person name="Sims Y."/>
            <person name="Smith T.P."/>
            <person name="Tracey A."/>
            <person name="Wood J.M.D."/>
            <person name="Zagrodzka Z.B."/>
            <person name="Johannesson K."/>
            <person name="Butlin R.K."/>
            <person name="Leder E.H."/>
        </authorList>
    </citation>
    <scope>NUCLEOTIDE SEQUENCE [LARGE SCALE GENOMIC DNA]</scope>
    <source>
        <strain evidence="24">Snail1</strain>
        <tissue evidence="24">Muscle</tissue>
    </source>
</reference>
<evidence type="ECO:0000256" key="6">
    <source>
        <dbReference type="ARBA" id="ARBA00041812"/>
    </source>
</evidence>
<comment type="catalytic activity">
    <reaction evidence="19">
        <text>resolvin D2 + NAD(+) = 16-oxoresolvin D2 + NADH + H(+)</text>
        <dbReference type="Rhea" id="RHEA:53588"/>
        <dbReference type="ChEBI" id="CHEBI:15378"/>
        <dbReference type="ChEBI" id="CHEBI:57540"/>
        <dbReference type="ChEBI" id="CHEBI:57945"/>
        <dbReference type="ChEBI" id="CHEBI:133367"/>
        <dbReference type="ChEBI" id="CHEBI:137498"/>
    </reaction>
    <physiologicalReaction direction="left-to-right" evidence="19">
        <dbReference type="Rhea" id="RHEA:53589"/>
    </physiologicalReaction>
</comment>
<evidence type="ECO:0000256" key="1">
    <source>
        <dbReference type="ARBA" id="ARBA00006484"/>
    </source>
</evidence>
<evidence type="ECO:0000256" key="23">
    <source>
        <dbReference type="SAM" id="MobiDB-lite"/>
    </source>
</evidence>
<evidence type="ECO:0000256" key="7">
    <source>
        <dbReference type="ARBA" id="ARBA00042026"/>
    </source>
</evidence>
<dbReference type="InterPro" id="IPR036291">
    <property type="entry name" value="NAD(P)-bd_dom_sf"/>
</dbReference>
<evidence type="ECO:0000256" key="18">
    <source>
        <dbReference type="ARBA" id="ARBA00048739"/>
    </source>
</evidence>
<protein>
    <recommendedName>
        <fullName evidence="5">15-hydroxyprostaglandin dehydrogenase [NAD(+)]</fullName>
        <ecNumber evidence="3">1.1.1.141</ecNumber>
        <ecNumber evidence="4">1.1.1.232</ecNumber>
    </recommendedName>
    <alternativeName>
        <fullName evidence="7">Eicosanoid/docosanoid dehydrogenase [NAD(+)]</fullName>
    </alternativeName>
    <alternativeName>
        <fullName evidence="6">Prostaglandin dehydrogenase 1</fullName>
    </alternativeName>
</protein>
<keyword evidence="25" id="KW-1185">Reference proteome</keyword>
<comment type="catalytic activity">
    <reaction evidence="10">
        <text>resolvin D1 + NAD(+) = 8-oxoresolvin D1 + NADH + H(+)</text>
        <dbReference type="Rhea" id="RHEA:50124"/>
        <dbReference type="ChEBI" id="CHEBI:15378"/>
        <dbReference type="ChEBI" id="CHEBI:57540"/>
        <dbReference type="ChEBI" id="CHEBI:57945"/>
        <dbReference type="ChEBI" id="CHEBI:132079"/>
        <dbReference type="ChEBI" id="CHEBI:132080"/>
    </reaction>
    <physiologicalReaction direction="left-to-right" evidence="10">
        <dbReference type="Rhea" id="RHEA:50125"/>
    </physiologicalReaction>
</comment>
<comment type="catalytic activity">
    <reaction evidence="11">
        <text>14-hydroxy-(4Z,7Z,10Z,12E,16Z,19Z)-docosahexaenoate + NAD(+) = 14-oxo-(4Z,7Z,10Z,12E,16Z,19Z)-docosahexaenoate + NADH + H(+)</text>
        <dbReference type="Rhea" id="RHEA:48952"/>
        <dbReference type="ChEBI" id="CHEBI:15378"/>
        <dbReference type="ChEBI" id="CHEBI:57540"/>
        <dbReference type="ChEBI" id="CHEBI:57945"/>
        <dbReference type="ChEBI" id="CHEBI:90866"/>
        <dbReference type="ChEBI" id="CHEBI:90867"/>
    </reaction>
    <physiologicalReaction direction="left-to-right" evidence="11">
        <dbReference type="Rhea" id="RHEA:48953"/>
    </physiologicalReaction>
</comment>
<organism evidence="24 25">
    <name type="scientific">Littorina saxatilis</name>
    <dbReference type="NCBI Taxonomy" id="31220"/>
    <lineage>
        <taxon>Eukaryota</taxon>
        <taxon>Metazoa</taxon>
        <taxon>Spiralia</taxon>
        <taxon>Lophotrochozoa</taxon>
        <taxon>Mollusca</taxon>
        <taxon>Gastropoda</taxon>
        <taxon>Caenogastropoda</taxon>
        <taxon>Littorinimorpha</taxon>
        <taxon>Littorinoidea</taxon>
        <taxon>Littorinidae</taxon>
        <taxon>Littorina</taxon>
    </lineage>
</organism>
<evidence type="ECO:0000256" key="20">
    <source>
        <dbReference type="ARBA" id="ARBA00049151"/>
    </source>
</evidence>
<comment type="catalytic activity">
    <reaction evidence="12">
        <text>15-oxo-(5S,6R)-dihydroxy-(7E,9E,11Z)-eicosatrienoate + NADH + H(+) = (5S,6R,15S)-trihydroxy-(7E,9E,11Z)-eicosatrienoate + NAD(+)</text>
        <dbReference type="Rhea" id="RHEA:41596"/>
        <dbReference type="ChEBI" id="CHEBI:15378"/>
        <dbReference type="ChEBI" id="CHEBI:57540"/>
        <dbReference type="ChEBI" id="CHEBI:57945"/>
        <dbReference type="ChEBI" id="CHEBI:78325"/>
        <dbReference type="ChEBI" id="CHEBI:78329"/>
    </reaction>
    <physiologicalReaction direction="left-to-right" evidence="12">
        <dbReference type="Rhea" id="RHEA:41597"/>
    </physiologicalReaction>
</comment>
<evidence type="ECO:0000256" key="12">
    <source>
        <dbReference type="ARBA" id="ARBA00048140"/>
    </source>
</evidence>
<comment type="catalytic activity">
    <reaction evidence="14">
        <text>resolvin D1 + NAD(+) = 17-oxoresolvin D1 + NADH + H(+)</text>
        <dbReference type="Rhea" id="RHEA:50128"/>
        <dbReference type="ChEBI" id="CHEBI:15378"/>
        <dbReference type="ChEBI" id="CHEBI:57540"/>
        <dbReference type="ChEBI" id="CHEBI:57945"/>
        <dbReference type="ChEBI" id="CHEBI:132079"/>
        <dbReference type="ChEBI" id="CHEBI:132081"/>
    </reaction>
    <physiologicalReaction direction="left-to-right" evidence="14">
        <dbReference type="Rhea" id="RHEA:50129"/>
    </physiologicalReaction>
</comment>
<dbReference type="PRINTS" id="PR00081">
    <property type="entry name" value="GDHRDH"/>
</dbReference>
<evidence type="ECO:0000256" key="5">
    <source>
        <dbReference type="ARBA" id="ARBA00040276"/>
    </source>
</evidence>
<proteinExistence type="inferred from homology"/>
<dbReference type="EC" id="1.1.1.232" evidence="4"/>
<dbReference type="GO" id="GO:0016404">
    <property type="term" value="F:15-hydroxyprostaglandin dehydrogenase (NAD+) activity"/>
    <property type="evidence" value="ECO:0007669"/>
    <property type="project" value="UniProtKB-EC"/>
</dbReference>
<evidence type="ECO:0000256" key="2">
    <source>
        <dbReference type="ARBA" id="ARBA00023002"/>
    </source>
</evidence>
<comment type="catalytic activity">
    <reaction evidence="17">
        <text>prostaglandin A1 + NAD(+) = 15-oxo-prostaglandin A1 + NADH + H(+)</text>
        <dbReference type="Rhea" id="RHEA:41263"/>
        <dbReference type="ChEBI" id="CHEBI:15378"/>
        <dbReference type="ChEBI" id="CHEBI:57398"/>
        <dbReference type="ChEBI" id="CHEBI:57540"/>
        <dbReference type="ChEBI" id="CHEBI:57945"/>
        <dbReference type="ChEBI" id="CHEBI:85072"/>
    </reaction>
    <physiologicalReaction direction="left-to-right" evidence="17">
        <dbReference type="Rhea" id="RHEA:41264"/>
    </physiologicalReaction>
</comment>
<evidence type="ECO:0000256" key="9">
    <source>
        <dbReference type="ARBA" id="ARBA00047325"/>
    </source>
</evidence>
<dbReference type="GO" id="GO:0047034">
    <property type="term" value="F:15-hydroxyicosatetraenoate dehydrogenase activity"/>
    <property type="evidence" value="ECO:0007669"/>
    <property type="project" value="UniProtKB-EC"/>
</dbReference>
<comment type="catalytic activity">
    <reaction evidence="15">
        <text>resolvin D2 + NAD(+) = 7-oxoresolvin D2 + NADH + H(+)</text>
        <dbReference type="Rhea" id="RHEA:53584"/>
        <dbReference type="ChEBI" id="CHEBI:15378"/>
        <dbReference type="ChEBI" id="CHEBI:57540"/>
        <dbReference type="ChEBI" id="CHEBI:57945"/>
        <dbReference type="ChEBI" id="CHEBI:133367"/>
        <dbReference type="ChEBI" id="CHEBI:137497"/>
    </reaction>
    <physiologicalReaction direction="left-to-right" evidence="15">
        <dbReference type="Rhea" id="RHEA:53585"/>
    </physiologicalReaction>
</comment>
<dbReference type="PANTHER" id="PTHR44229">
    <property type="entry name" value="15-HYDROXYPROSTAGLANDIN DEHYDROGENASE [NAD(+)]"/>
    <property type="match status" value="1"/>
</dbReference>
<evidence type="ECO:0000313" key="24">
    <source>
        <dbReference type="EMBL" id="KAK7116855.1"/>
    </source>
</evidence>
<evidence type="ECO:0000256" key="17">
    <source>
        <dbReference type="ARBA" id="ARBA00048611"/>
    </source>
</evidence>
<comment type="function">
    <text evidence="8">Catalyzes the NAD-dependent dehydrogenation (oxidation) of a broad array of hydroxylated polyunsaturated fatty acids (mainly eicosanoids and docosanoids, including prostaglandins, lipoxins and resolvins), yielding their corresponding keto (oxo) metabolites. Decreases the levels of the pro-proliferative prostaglandins such as prostaglandin E2 (whose activity is increased in cancer because of an increase in the expression of cyclooxygenase 2) and generates oxo-fatty acid products that can profoundly influence cell function by abrogating pro-inflammatory cytokine expression. Converts resolvins E1, D1 and D2 to their oxo products, which represents a mode of resolvin inactivation. Resolvin E1 plays important roles during the resolution phase of acute inflammation, while resolvins D1 and D2 have a unique role in obesity-induced adipose inflammation.</text>
</comment>
<evidence type="ECO:0000256" key="22">
    <source>
        <dbReference type="RuleBase" id="RU000363"/>
    </source>
</evidence>
<sequence>MELSGRGVFLTGGAQGIGRAITTALLDKGAKVLFCDVNADIGKATEAELQKQCGADNVMFQQCDVTNADQLKAAFDQAVTKFGAVEICCNNAGIMDETIWEKMLAINTTAQIRGSQIALDHMRRDKGGRGGVIVNTVSIAGLIPCHWFPAYCASKHAVVGYTTSWARNPMAGAMGVRWCCLCPVSVNTDMMTSLQEDQIFDMDNFRERAADTMLQPEEVVQAFMRLVEDSDNNGAILEVWRGKGATYRKRQLVDMDGVSNPMVVDNPSQTSLKPSDVK</sequence>
<dbReference type="PROSITE" id="PS00061">
    <property type="entry name" value="ADH_SHORT"/>
    <property type="match status" value="1"/>
</dbReference>
<dbReference type="CDD" id="cd05323">
    <property type="entry name" value="ADH_SDR_c_like"/>
    <property type="match status" value="1"/>
</dbReference>
<evidence type="ECO:0000256" key="11">
    <source>
        <dbReference type="ARBA" id="ARBA00048008"/>
    </source>
</evidence>